<gene>
    <name evidence="2" type="ORF">AB840_14480</name>
</gene>
<keyword evidence="1" id="KW-0472">Membrane</keyword>
<dbReference type="PANTHER" id="PTHR34614">
    <property type="match status" value="1"/>
</dbReference>
<protein>
    <submittedName>
        <fullName evidence="2">Transposase</fullName>
    </submittedName>
</protein>
<dbReference type="Proteomes" id="UP000036503">
    <property type="component" value="Unassembled WGS sequence"/>
</dbReference>
<dbReference type="InParanoid" id="A0A0J6ZKA7"/>
<feature type="non-terminal residue" evidence="2">
    <location>
        <position position="1"/>
    </location>
</feature>
<dbReference type="PATRIC" id="fig|1122219.3.peg.3267"/>
<evidence type="ECO:0000256" key="1">
    <source>
        <dbReference type="SAM" id="Phobius"/>
    </source>
</evidence>
<comment type="caution">
    <text evidence="2">The sequence shown here is derived from an EMBL/GenBank/DDBJ whole genome shotgun (WGS) entry which is preliminary data.</text>
</comment>
<dbReference type="PANTHER" id="PTHR34614:SF2">
    <property type="entry name" value="TRANSPOSASE IS4-LIKE DOMAIN-CONTAINING PROTEIN"/>
    <property type="match status" value="1"/>
</dbReference>
<reference evidence="2 3" key="1">
    <citation type="submission" date="2015-06" db="EMBL/GenBank/DDBJ databases">
        <title>Draft genome sequence of beer spoilage bacterium Megasphaera cerevisiae type strain 20462.</title>
        <authorList>
            <person name="Kutumbaka K."/>
            <person name="Pasmowitz J."/>
            <person name="Mategko J."/>
            <person name="Reyes D."/>
            <person name="Friedrich A."/>
            <person name="Han S."/>
            <person name="Martens-Habbena W."/>
            <person name="Neal-McKinney J."/>
            <person name="Janagama H.K."/>
            <person name="Nadala C."/>
            <person name="Samadpour M."/>
        </authorList>
    </citation>
    <scope>NUCLEOTIDE SEQUENCE [LARGE SCALE GENOMIC DNA]</scope>
    <source>
        <strain evidence="2 3">DSM 20462</strain>
    </source>
</reference>
<accession>A0A0J6ZKA7</accession>
<name>A0A0J6ZKA7_9FIRM</name>
<organism evidence="2 3">
    <name type="scientific">Megasphaera cerevisiae DSM 20462</name>
    <dbReference type="NCBI Taxonomy" id="1122219"/>
    <lineage>
        <taxon>Bacteria</taxon>
        <taxon>Bacillati</taxon>
        <taxon>Bacillota</taxon>
        <taxon>Negativicutes</taxon>
        <taxon>Veillonellales</taxon>
        <taxon>Veillonellaceae</taxon>
        <taxon>Megasphaera</taxon>
    </lineage>
</organism>
<keyword evidence="1" id="KW-0812">Transmembrane</keyword>
<proteinExistence type="predicted"/>
<dbReference type="EMBL" id="LEKT01000080">
    <property type="protein sequence ID" value="KMO85266.1"/>
    <property type="molecule type" value="Genomic_DNA"/>
</dbReference>
<evidence type="ECO:0000313" key="3">
    <source>
        <dbReference type="Proteomes" id="UP000036503"/>
    </source>
</evidence>
<evidence type="ECO:0000313" key="2">
    <source>
        <dbReference type="EMBL" id="KMO85266.1"/>
    </source>
</evidence>
<sequence>HYKEDAIKKARRYFGYFALITNEKMSAFTALHLYRKKDVVEKAFGNIKERLNMRRLLVSSETGLDGKIFVTFVALILISYLDQKMKQTNLYKSYTLHQMLDWIVNT</sequence>
<dbReference type="AlphaFoldDB" id="A0A0J6ZKA7"/>
<dbReference type="STRING" id="39029.BSR42_13580"/>
<dbReference type="RefSeq" id="WP_048515555.1">
    <property type="nucleotide sequence ID" value="NZ_LEKT01000080.1"/>
</dbReference>
<keyword evidence="3" id="KW-1185">Reference proteome</keyword>
<keyword evidence="1" id="KW-1133">Transmembrane helix</keyword>
<feature type="transmembrane region" description="Helical" evidence="1">
    <location>
        <begin position="64"/>
        <end position="81"/>
    </location>
</feature>